<dbReference type="EMBL" id="CAAALY010005889">
    <property type="protein sequence ID" value="VEL09261.1"/>
    <property type="molecule type" value="Genomic_DNA"/>
</dbReference>
<dbReference type="GO" id="GO:0004383">
    <property type="term" value="F:guanylate cyclase activity"/>
    <property type="evidence" value="ECO:0007669"/>
    <property type="project" value="UniProtKB-EC"/>
</dbReference>
<keyword evidence="2" id="KW-0547">Nucleotide-binding</keyword>
<dbReference type="GO" id="GO:0005886">
    <property type="term" value="C:plasma membrane"/>
    <property type="evidence" value="ECO:0007669"/>
    <property type="project" value="TreeGrafter"/>
</dbReference>
<evidence type="ECO:0000256" key="2">
    <source>
        <dbReference type="ARBA" id="ARBA00022741"/>
    </source>
</evidence>
<organism evidence="6 7">
    <name type="scientific">Protopolystoma xenopodis</name>
    <dbReference type="NCBI Taxonomy" id="117903"/>
    <lineage>
        <taxon>Eukaryota</taxon>
        <taxon>Metazoa</taxon>
        <taxon>Spiralia</taxon>
        <taxon>Lophotrochozoa</taxon>
        <taxon>Platyhelminthes</taxon>
        <taxon>Monogenea</taxon>
        <taxon>Polyopisthocotylea</taxon>
        <taxon>Polystomatidea</taxon>
        <taxon>Polystomatidae</taxon>
        <taxon>Protopolystoma</taxon>
    </lineage>
</organism>
<evidence type="ECO:0000256" key="3">
    <source>
        <dbReference type="ARBA" id="ARBA00023239"/>
    </source>
</evidence>
<feature type="domain" description="Protein kinase" evidence="5">
    <location>
        <begin position="1"/>
        <end position="185"/>
    </location>
</feature>
<dbReference type="Gene3D" id="1.10.510.10">
    <property type="entry name" value="Transferase(Phosphotransferase) domain 1"/>
    <property type="match status" value="1"/>
</dbReference>
<accession>A0A448WDS5</accession>
<dbReference type="OrthoDB" id="1890790at2759"/>
<dbReference type="GO" id="GO:0007168">
    <property type="term" value="P:receptor guanylyl cyclase signaling pathway"/>
    <property type="evidence" value="ECO:0007669"/>
    <property type="project" value="TreeGrafter"/>
</dbReference>
<dbReference type="EC" id="4.6.1.2" evidence="1"/>
<dbReference type="InterPro" id="IPR050401">
    <property type="entry name" value="Cyclic_nucleotide_synthase"/>
</dbReference>
<comment type="caution">
    <text evidence="6">The sequence shown here is derived from an EMBL/GenBank/DDBJ whole genome shotgun (WGS) entry which is preliminary data.</text>
</comment>
<dbReference type="AlphaFoldDB" id="A0A448WDS5"/>
<dbReference type="PANTHER" id="PTHR11920:SF494">
    <property type="entry name" value="ATRIAL NATRIURETIC PEPTIDE RECEPTOR 2"/>
    <property type="match status" value="1"/>
</dbReference>
<evidence type="ECO:0000256" key="1">
    <source>
        <dbReference type="ARBA" id="ARBA00012202"/>
    </source>
</evidence>
<evidence type="ECO:0000313" key="6">
    <source>
        <dbReference type="EMBL" id="VEL09261.1"/>
    </source>
</evidence>
<dbReference type="GO" id="GO:0004016">
    <property type="term" value="F:adenylate cyclase activity"/>
    <property type="evidence" value="ECO:0007669"/>
    <property type="project" value="TreeGrafter"/>
</dbReference>
<dbReference type="InterPro" id="IPR011009">
    <property type="entry name" value="Kinase-like_dom_sf"/>
</dbReference>
<keyword evidence="4" id="KW-0141">cGMP biosynthesis</keyword>
<dbReference type="PANTHER" id="PTHR11920">
    <property type="entry name" value="GUANYLYL CYCLASE"/>
    <property type="match status" value="1"/>
</dbReference>
<dbReference type="Pfam" id="PF07714">
    <property type="entry name" value="PK_Tyr_Ser-Thr"/>
    <property type="match status" value="1"/>
</dbReference>
<dbReference type="PROSITE" id="PS50011">
    <property type="entry name" value="PROTEIN_KINASE_DOM"/>
    <property type="match status" value="1"/>
</dbReference>
<dbReference type="InterPro" id="IPR001245">
    <property type="entry name" value="Ser-Thr/Tyr_kinase_cat_dom"/>
</dbReference>
<gene>
    <name evidence="6" type="ORF">PXEA_LOCUS2701</name>
</gene>
<dbReference type="Proteomes" id="UP000784294">
    <property type="component" value="Unassembled WGS sequence"/>
</dbReference>
<dbReference type="SUPFAM" id="SSF56112">
    <property type="entry name" value="Protein kinase-like (PK-like)"/>
    <property type="match status" value="1"/>
</dbReference>
<dbReference type="GO" id="GO:0005524">
    <property type="term" value="F:ATP binding"/>
    <property type="evidence" value="ECO:0007669"/>
    <property type="project" value="InterPro"/>
</dbReference>
<dbReference type="InterPro" id="IPR000719">
    <property type="entry name" value="Prot_kinase_dom"/>
</dbReference>
<evidence type="ECO:0000259" key="5">
    <source>
        <dbReference type="PROSITE" id="PS50011"/>
    </source>
</evidence>
<dbReference type="SMART" id="SM00219">
    <property type="entry name" value="TyrKc"/>
    <property type="match status" value="1"/>
</dbReference>
<keyword evidence="7" id="KW-1185">Reference proteome</keyword>
<reference evidence="6" key="1">
    <citation type="submission" date="2018-11" db="EMBL/GenBank/DDBJ databases">
        <authorList>
            <consortium name="Pathogen Informatics"/>
        </authorList>
    </citation>
    <scope>NUCLEOTIDE SEQUENCE</scope>
</reference>
<keyword evidence="3" id="KW-0456">Lyase</keyword>
<name>A0A448WDS5_9PLAT</name>
<dbReference type="GO" id="GO:0004713">
    <property type="term" value="F:protein tyrosine kinase activity"/>
    <property type="evidence" value="ECO:0007669"/>
    <property type="project" value="InterPro"/>
</dbReference>
<evidence type="ECO:0000313" key="7">
    <source>
        <dbReference type="Proteomes" id="UP000784294"/>
    </source>
</evidence>
<dbReference type="GO" id="GO:0001653">
    <property type="term" value="F:peptide receptor activity"/>
    <property type="evidence" value="ECO:0007669"/>
    <property type="project" value="TreeGrafter"/>
</dbReference>
<sequence>MVKDLSCDHICRLIGVCVDRPHLVYEYCPKGSLQDVLESEQINLDWMFKFSLIQDICRGMIYLHNNLGPHGNLKSSNCLVDSRFVVKITDFGLHILRGPKYTVEDYAFHRSKFACFTYFIEAIYTHNLTYRLWTSPELLRDKVSSALGTIKGDVYSFAIVCQEIIYRKGVFFLATQELEPKVNSK</sequence>
<dbReference type="InterPro" id="IPR020635">
    <property type="entry name" value="Tyr_kinase_cat_dom"/>
</dbReference>
<proteinExistence type="predicted"/>
<evidence type="ECO:0000256" key="4">
    <source>
        <dbReference type="ARBA" id="ARBA00023293"/>
    </source>
</evidence>
<protein>
    <recommendedName>
        <fullName evidence="1">guanylate cyclase</fullName>
        <ecNumber evidence="1">4.6.1.2</ecNumber>
    </recommendedName>
</protein>